<dbReference type="AlphaFoldDB" id="A0A4Y2NKA6"/>
<comment type="caution">
    <text evidence="1">The sequence shown here is derived from an EMBL/GenBank/DDBJ whole genome shotgun (WGS) entry which is preliminary data.</text>
</comment>
<dbReference type="Proteomes" id="UP000499080">
    <property type="component" value="Unassembled WGS sequence"/>
</dbReference>
<proteinExistence type="predicted"/>
<name>A0A4Y2NKA6_ARAVE</name>
<evidence type="ECO:0000313" key="2">
    <source>
        <dbReference type="Proteomes" id="UP000499080"/>
    </source>
</evidence>
<reference evidence="1 2" key="1">
    <citation type="journal article" date="2019" name="Sci. Rep.">
        <title>Orb-weaving spider Araneus ventricosus genome elucidates the spidroin gene catalogue.</title>
        <authorList>
            <person name="Kono N."/>
            <person name="Nakamura H."/>
            <person name="Ohtoshi R."/>
            <person name="Moran D.A.P."/>
            <person name="Shinohara A."/>
            <person name="Yoshida Y."/>
            <person name="Fujiwara M."/>
            <person name="Mori M."/>
            <person name="Tomita M."/>
            <person name="Arakawa K."/>
        </authorList>
    </citation>
    <scope>NUCLEOTIDE SEQUENCE [LARGE SCALE GENOMIC DNA]</scope>
</reference>
<organism evidence="1 2">
    <name type="scientific">Araneus ventricosus</name>
    <name type="common">Orbweaver spider</name>
    <name type="synonym">Epeira ventricosa</name>
    <dbReference type="NCBI Taxonomy" id="182803"/>
    <lineage>
        <taxon>Eukaryota</taxon>
        <taxon>Metazoa</taxon>
        <taxon>Ecdysozoa</taxon>
        <taxon>Arthropoda</taxon>
        <taxon>Chelicerata</taxon>
        <taxon>Arachnida</taxon>
        <taxon>Araneae</taxon>
        <taxon>Araneomorphae</taxon>
        <taxon>Entelegynae</taxon>
        <taxon>Araneoidea</taxon>
        <taxon>Araneidae</taxon>
        <taxon>Araneus</taxon>
    </lineage>
</organism>
<accession>A0A4Y2NKA6</accession>
<sequence length="97" mass="10890">MHSVIDCFHSNQPNLNILLRSSQRNLSATKYGDLIDKTTSFPARATLFPYLLLPPTKNTSHSLWNEESGSVQGVRIRTGKPNQQGLDLNWMAMNFSA</sequence>
<gene>
    <name evidence="1" type="ORF">AVEN_33735_1</name>
</gene>
<evidence type="ECO:0000313" key="1">
    <source>
        <dbReference type="EMBL" id="GBN39109.1"/>
    </source>
</evidence>
<dbReference type="EMBL" id="BGPR01009289">
    <property type="protein sequence ID" value="GBN39109.1"/>
    <property type="molecule type" value="Genomic_DNA"/>
</dbReference>
<protein>
    <submittedName>
        <fullName evidence="1">Uncharacterized protein</fullName>
    </submittedName>
</protein>
<keyword evidence="2" id="KW-1185">Reference proteome</keyword>